<comment type="caution">
    <text evidence="1">The sequence shown here is derived from an EMBL/GenBank/DDBJ whole genome shotgun (WGS) entry which is preliminary data.</text>
</comment>
<keyword evidence="2" id="KW-1185">Reference proteome</keyword>
<name>A0A927R520_9BACL</name>
<evidence type="ECO:0000313" key="2">
    <source>
        <dbReference type="Proteomes" id="UP000658225"/>
    </source>
</evidence>
<protein>
    <submittedName>
        <fullName evidence="1">Nucleic acid-binding protein</fullName>
    </submittedName>
</protein>
<dbReference type="AlphaFoldDB" id="A0A927R520"/>
<accession>A0A927R520</accession>
<dbReference type="Proteomes" id="UP000658225">
    <property type="component" value="Unassembled WGS sequence"/>
</dbReference>
<dbReference type="EMBL" id="JADBEL010000014">
    <property type="protein sequence ID" value="MBE1555513.1"/>
    <property type="molecule type" value="Genomic_DNA"/>
</dbReference>
<reference evidence="1" key="1">
    <citation type="submission" date="2020-10" db="EMBL/GenBank/DDBJ databases">
        <title>Genomic Encyclopedia of Type Strains, Phase IV (KMG-IV): sequencing the most valuable type-strain genomes for metagenomic binning, comparative biology and taxonomic classification.</title>
        <authorList>
            <person name="Goeker M."/>
        </authorList>
    </citation>
    <scope>NUCLEOTIDE SEQUENCE</scope>
    <source>
        <strain evidence="1">DSM 13886</strain>
    </source>
</reference>
<sequence>MSNITLPISSICFIDANIIFYIEKLKSKDGFLNIIEQVYESVYIHEEVYKELSSMGQRFVDEKCDAKKWLLFKPVHEFQNFYEDYMFMLSKIQSTLIEVDTKRRKTGSAGTGEIASLAAAYLLNAEFICSNDYSIEEVIREIPLHIFIDGDDSKEPVLITHHRLLDFCRLVVDAGILPRNAVKKFFQIAHIELKSSNRPLFDEQMAEFDQLIQVT</sequence>
<proteinExistence type="predicted"/>
<dbReference type="RefSeq" id="WP_192599228.1">
    <property type="nucleotide sequence ID" value="NZ_JADBEL010000014.1"/>
</dbReference>
<evidence type="ECO:0000313" key="1">
    <source>
        <dbReference type="EMBL" id="MBE1555513.1"/>
    </source>
</evidence>
<gene>
    <name evidence="1" type="ORF">H4683_002633</name>
</gene>
<organism evidence="1 2">
    <name type="scientific">Sporosarcina limicola</name>
    <dbReference type="NCBI Taxonomy" id="34101"/>
    <lineage>
        <taxon>Bacteria</taxon>
        <taxon>Bacillati</taxon>
        <taxon>Bacillota</taxon>
        <taxon>Bacilli</taxon>
        <taxon>Bacillales</taxon>
        <taxon>Caryophanaceae</taxon>
        <taxon>Sporosarcina</taxon>
    </lineage>
</organism>